<reference evidence="12" key="1">
    <citation type="submission" date="2021-09" db="EMBL/GenBank/DDBJ databases">
        <authorList>
            <consortium name="AG Swart"/>
            <person name="Singh M."/>
            <person name="Singh A."/>
            <person name="Seah K."/>
            <person name="Emmerich C."/>
        </authorList>
    </citation>
    <scope>NUCLEOTIDE SEQUENCE</scope>
    <source>
        <strain evidence="12">ATCC30299</strain>
    </source>
</reference>
<feature type="transmembrane region" description="Helical" evidence="10">
    <location>
        <begin position="1285"/>
        <end position="1301"/>
    </location>
</feature>
<keyword evidence="7 10" id="KW-0472">Membrane</keyword>
<dbReference type="SUPFAM" id="SSF49899">
    <property type="entry name" value="Concanavalin A-like lectins/glucanases"/>
    <property type="match status" value="2"/>
</dbReference>
<keyword evidence="8" id="KW-0325">Glycoprotein</keyword>
<evidence type="ECO:0000256" key="2">
    <source>
        <dbReference type="ARBA" id="ARBA00009141"/>
    </source>
</evidence>
<keyword evidence="6 10" id="KW-1133">Transmembrane helix</keyword>
<accession>A0AAU9IGL8</accession>
<name>A0AAU9IGL8_9CILI</name>
<dbReference type="SMART" id="SM00261">
    <property type="entry name" value="FU"/>
    <property type="match status" value="6"/>
</dbReference>
<dbReference type="PANTHER" id="PTHR13460">
    <property type="match status" value="1"/>
</dbReference>
<dbReference type="PANTHER" id="PTHR13460:SF0">
    <property type="entry name" value="MALECTIN"/>
    <property type="match status" value="1"/>
</dbReference>
<feature type="transmembrane region" description="Helical" evidence="10">
    <location>
        <begin position="1204"/>
        <end position="1230"/>
    </location>
</feature>
<feature type="transmembrane region" description="Helical" evidence="10">
    <location>
        <begin position="1251"/>
        <end position="1273"/>
    </location>
</feature>
<evidence type="ECO:0000313" key="13">
    <source>
        <dbReference type="Proteomes" id="UP001162131"/>
    </source>
</evidence>
<organism evidence="12 13">
    <name type="scientific">Blepharisma stoltei</name>
    <dbReference type="NCBI Taxonomy" id="1481888"/>
    <lineage>
        <taxon>Eukaryota</taxon>
        <taxon>Sar</taxon>
        <taxon>Alveolata</taxon>
        <taxon>Ciliophora</taxon>
        <taxon>Postciliodesmatophora</taxon>
        <taxon>Heterotrichea</taxon>
        <taxon>Heterotrichida</taxon>
        <taxon>Blepharismidae</taxon>
        <taxon>Blepharisma</taxon>
    </lineage>
</organism>
<gene>
    <name evidence="12" type="ORF">BSTOLATCC_MIC6503</name>
</gene>
<dbReference type="CDD" id="cd00064">
    <property type="entry name" value="FU"/>
    <property type="match status" value="1"/>
</dbReference>
<keyword evidence="3 10" id="KW-0812">Transmembrane</keyword>
<evidence type="ECO:0000256" key="1">
    <source>
        <dbReference type="ARBA" id="ARBA00004115"/>
    </source>
</evidence>
<keyword evidence="13" id="KW-1185">Reference proteome</keyword>
<dbReference type="EMBL" id="CAJZBQ010000006">
    <property type="protein sequence ID" value="CAG9312397.1"/>
    <property type="molecule type" value="Genomic_DNA"/>
</dbReference>
<comment type="subcellular location">
    <subcellularLocation>
        <location evidence="1">Endoplasmic reticulum membrane</location>
        <topology evidence="1">Single-pass type I membrane protein</topology>
    </subcellularLocation>
</comment>
<protein>
    <recommendedName>
        <fullName evidence="11">Malectin domain-containing protein</fullName>
    </recommendedName>
</protein>
<evidence type="ECO:0000256" key="8">
    <source>
        <dbReference type="ARBA" id="ARBA00023180"/>
    </source>
</evidence>
<evidence type="ECO:0000256" key="10">
    <source>
        <dbReference type="SAM" id="Phobius"/>
    </source>
</evidence>
<dbReference type="Pfam" id="PF11721">
    <property type="entry name" value="Malectin"/>
    <property type="match status" value="1"/>
</dbReference>
<dbReference type="Proteomes" id="UP001162131">
    <property type="component" value="Unassembled WGS sequence"/>
</dbReference>
<dbReference type="GO" id="GO:0030246">
    <property type="term" value="F:carbohydrate binding"/>
    <property type="evidence" value="ECO:0007669"/>
    <property type="project" value="InterPro"/>
</dbReference>
<dbReference type="Gene3D" id="2.10.220.10">
    <property type="entry name" value="Hormone Receptor, Insulin-like Growth Factor Receptor 1, Chain A, domain 2"/>
    <property type="match status" value="1"/>
</dbReference>
<evidence type="ECO:0000256" key="7">
    <source>
        <dbReference type="ARBA" id="ARBA00023136"/>
    </source>
</evidence>
<dbReference type="GO" id="GO:0005789">
    <property type="term" value="C:endoplasmic reticulum membrane"/>
    <property type="evidence" value="ECO:0007669"/>
    <property type="project" value="UniProtKB-SubCell"/>
</dbReference>
<dbReference type="Gene3D" id="2.60.120.200">
    <property type="match status" value="1"/>
</dbReference>
<dbReference type="Gene3D" id="2.60.120.430">
    <property type="entry name" value="Galactose-binding lectin"/>
    <property type="match status" value="1"/>
</dbReference>
<dbReference type="InterPro" id="IPR021720">
    <property type="entry name" value="Malectin_dom"/>
</dbReference>
<dbReference type="InterPro" id="IPR039155">
    <property type="entry name" value="MLEC"/>
</dbReference>
<dbReference type="InterPro" id="IPR013320">
    <property type="entry name" value="ConA-like_dom_sf"/>
</dbReference>
<sequence>MKVRQAYFALISLNLLFIYSLDPSTIVLAINAGGSAYTSSFGFSYSSDLYYTSGSKDSTLPGLNIAHTVNQYIYQSERWDLVTWGYDLPISTDGTYVLILQFAEIYYNIINYRVFTVKIGDYVVTNNLDLYATVGEFTAYDIFTTFTLSSNTVLISGNTVSGAYSGGKLLVRFYLVAENPKLSGIVLVSGDCSVADYCNMCYQARCLACNVATLTCATCITNASTINGVCQCNLGTYWATGTRECAFCDKLCSSCSDMFYCTACLGTNMLVSNVCLRACPYGFGASCASVSSAVIDQNFANYFYGAYGLFQTGTSSSSYYFFNNPEAVDPIPAKNRGLYFSGSSYLQTTSTIYISLNFSIGLWVWILSGSGDILTNSSGYKITISANGAMTIVLEDKTESMTTITTATLNPSNSAWVYISFIISFSASTSSSTISPYLNNSPQTSTTANGYIYRDAVNNYIFLGKSSSSNFLGYIYQFTLWNVAVSNFNAQYLNQICGRGAIASCLWTCPLSQWMNGITPTNCNSCANGCVRNASCNVCNDPLCSVCAGFLAGLCTQCNIGYYLDLTSNTCLSCDYSCKTCTSSTSGDCIICASGFYMYLGWCISKCPDGLIESGSLCVEKDPFIFYLSFNTLEGVVFDKQSKIPALTGNSTTFYPNYDDFDPIAALYRGFYFNGVNSLMHLPIYPGYSSPVLSFGYSFTFSIWVNTESGFGTILSKQDLLYNPIFSLQLSAGVAVVSLNFKSSGLASFYYLQNLEFYVWNHIAFTAEYTSLKETKMTFYLNGIQANELDFGSDYFKDTKTDITFTLGAEKDLSGYKNYFKGFIYDIKGYNSVKSISALALPAVQCNENCKACPANGVCIPNCLISQYWIGPEYNKCSKCSSGCFSCRDSSKFCNLCDNQKCASCYDFTGDSCLECVSGTSNATNCQCDYGLAWNSSSGICEACHQWQYKANDSCYDCSPLCAQCDSKNKCTWCINNAVLNSGSCACSPGYIGITECTFIPFNVSLVVNKNNTLVLAFSDILKKDLLNHDQIMIQIHNNKIQSWSISQVSSKEYLISCNFDGGISKGTTIIVCFINSTSIVSISGGVIHEDYLSGSLYESLTSEEQEVAQIQNQVSSGVKVLVGTSVALAMLNPNPSALWTILNTIQFISYIPYANYPLTDKISAFFKSIGDFNLVPNIFLLFIDKNQSNPPYYQARKYGYDSLLLLVNVGNDITALCCVITAIPIVYFFSKCSQGFIGKKFKKLLREYKFSTFLRFWIVWYLEIGFASIIGVLSTENYEILENPLNISNYFICWFFIVIII</sequence>
<evidence type="ECO:0000313" key="12">
    <source>
        <dbReference type="EMBL" id="CAG9312397.1"/>
    </source>
</evidence>
<evidence type="ECO:0000256" key="9">
    <source>
        <dbReference type="ARBA" id="ARBA00023277"/>
    </source>
</evidence>
<dbReference type="InterPro" id="IPR009030">
    <property type="entry name" value="Growth_fac_rcpt_cys_sf"/>
</dbReference>
<dbReference type="SUPFAM" id="SSF57184">
    <property type="entry name" value="Growth factor receptor domain"/>
    <property type="match status" value="3"/>
</dbReference>
<keyword evidence="9" id="KW-0119">Carbohydrate metabolism</keyword>
<evidence type="ECO:0000256" key="3">
    <source>
        <dbReference type="ARBA" id="ARBA00022692"/>
    </source>
</evidence>
<feature type="domain" description="Malectin" evidence="11">
    <location>
        <begin position="27"/>
        <end position="185"/>
    </location>
</feature>
<keyword evidence="5" id="KW-0256">Endoplasmic reticulum</keyword>
<evidence type="ECO:0000259" key="11">
    <source>
        <dbReference type="Pfam" id="PF11721"/>
    </source>
</evidence>
<keyword evidence="4" id="KW-0732">Signal</keyword>
<evidence type="ECO:0000256" key="4">
    <source>
        <dbReference type="ARBA" id="ARBA00022729"/>
    </source>
</evidence>
<comment type="caution">
    <text evidence="12">The sequence shown here is derived from an EMBL/GenBank/DDBJ whole genome shotgun (WGS) entry which is preliminary data.</text>
</comment>
<evidence type="ECO:0000256" key="5">
    <source>
        <dbReference type="ARBA" id="ARBA00022824"/>
    </source>
</evidence>
<proteinExistence type="inferred from homology"/>
<evidence type="ECO:0000256" key="6">
    <source>
        <dbReference type="ARBA" id="ARBA00022989"/>
    </source>
</evidence>
<dbReference type="InterPro" id="IPR006212">
    <property type="entry name" value="Furin_repeat"/>
</dbReference>
<comment type="similarity">
    <text evidence="2">Belongs to the malectin family.</text>
</comment>